<dbReference type="EMBL" id="JAPEUY010000013">
    <property type="protein sequence ID" value="KAJ4367179.1"/>
    <property type="molecule type" value="Genomic_DNA"/>
</dbReference>
<evidence type="ECO:0000313" key="2">
    <source>
        <dbReference type="EMBL" id="KAJ4367179.1"/>
    </source>
</evidence>
<feature type="region of interest" description="Disordered" evidence="1">
    <location>
        <begin position="310"/>
        <end position="334"/>
    </location>
</feature>
<evidence type="ECO:0000256" key="1">
    <source>
        <dbReference type="SAM" id="MobiDB-lite"/>
    </source>
</evidence>
<reference evidence="2" key="1">
    <citation type="submission" date="2022-10" db="EMBL/GenBank/DDBJ databases">
        <title>Tapping the CABI collections for fungal endophytes: first genome assemblies for Collariella, Neodidymelliopsis, Ascochyta clinopodiicola, Didymella pomorum, Didymosphaeria variabile, Neocosmospora piperis and Neocucurbitaria cava.</title>
        <authorList>
            <person name="Hill R."/>
        </authorList>
    </citation>
    <scope>NUCLEOTIDE SEQUENCE</scope>
    <source>
        <strain evidence="2">IMI 356814</strain>
    </source>
</reference>
<protein>
    <submittedName>
        <fullName evidence="2">Uncharacterized protein</fullName>
    </submittedName>
</protein>
<sequence length="597" mass="63452">MSDFFDSSFDQVDQELFGDSVNLNLHHAFDMTGMADLEPAHESGPGDNIMHTTEGANHYDGGANANITLEELNRYDEIHGIEWAMFTAGEPTEDILPDPAITPSANEDQVAQAFDDLFTWPTQATFSDPVVAPSVNQDFSGLVIVPSVNQDHVTQTSNDLIDLPTPTNLPDPAGAPSVNEDSIAKDPNDLCQQPTQAIIPGAVFDQFVDEDFTAILSDPAAAHYVNQNHAHENLHDDLRERSTQAILPGAVIADRVDDDYTTDDPDDIFKWPAQVIHSHPAAAPSINPAHVDEDLPDDIFELPTAGTMETSSSIQAPHLATPPPSDEPETPQSDPRLEAMAAENARMKAILEENARLKALLAAQTPAPFPVQTAAPPKTPPKKVTAPKTPKTTPRKRSAKVPNSRTPIQKKPTETPSALTGAALSLALEKGPTEAMWGPGNAALPALPVATSSPAAKPKRARAPRATKKSKAAAPAAPAAPVAPPAPTSPAVEMSMQELFDAQFLALSLRDKARLLVYLMQGIDPRTGEKVAMAGGLLAPVLEKIASSPAGGGSTQDSDAYAMLRQVTEALAAGYGATRQQEALERADALQAAGRRR</sequence>
<dbReference type="AlphaFoldDB" id="A0A9W8Y3S9"/>
<gene>
    <name evidence="2" type="ORF">N0V83_007709</name>
</gene>
<feature type="region of interest" description="Disordered" evidence="1">
    <location>
        <begin position="369"/>
        <end position="419"/>
    </location>
</feature>
<dbReference type="Proteomes" id="UP001140560">
    <property type="component" value="Unassembled WGS sequence"/>
</dbReference>
<feature type="compositionally biased region" description="Basic residues" evidence="1">
    <location>
        <begin position="457"/>
        <end position="471"/>
    </location>
</feature>
<proteinExistence type="predicted"/>
<feature type="compositionally biased region" description="Low complexity" evidence="1">
    <location>
        <begin position="382"/>
        <end position="392"/>
    </location>
</feature>
<organism evidence="2 3">
    <name type="scientific">Neocucurbitaria cava</name>
    <dbReference type="NCBI Taxonomy" id="798079"/>
    <lineage>
        <taxon>Eukaryota</taxon>
        <taxon>Fungi</taxon>
        <taxon>Dikarya</taxon>
        <taxon>Ascomycota</taxon>
        <taxon>Pezizomycotina</taxon>
        <taxon>Dothideomycetes</taxon>
        <taxon>Pleosporomycetidae</taxon>
        <taxon>Pleosporales</taxon>
        <taxon>Pleosporineae</taxon>
        <taxon>Cucurbitariaceae</taxon>
        <taxon>Neocucurbitaria</taxon>
    </lineage>
</organism>
<feature type="region of interest" description="Disordered" evidence="1">
    <location>
        <begin position="451"/>
        <end position="489"/>
    </location>
</feature>
<name>A0A9W8Y3S9_9PLEO</name>
<accession>A0A9W8Y3S9</accession>
<keyword evidence="3" id="KW-1185">Reference proteome</keyword>
<comment type="caution">
    <text evidence="2">The sequence shown here is derived from an EMBL/GenBank/DDBJ whole genome shotgun (WGS) entry which is preliminary data.</text>
</comment>
<evidence type="ECO:0000313" key="3">
    <source>
        <dbReference type="Proteomes" id="UP001140560"/>
    </source>
</evidence>
<dbReference type="OrthoDB" id="3801582at2759"/>